<evidence type="ECO:0000256" key="5">
    <source>
        <dbReference type="ARBA" id="ARBA00022989"/>
    </source>
</evidence>
<feature type="transmembrane region" description="Helical" evidence="8">
    <location>
        <begin position="273"/>
        <end position="292"/>
    </location>
</feature>
<feature type="transmembrane region" description="Helical" evidence="8">
    <location>
        <begin position="350"/>
        <end position="367"/>
    </location>
</feature>
<dbReference type="GO" id="GO:0071555">
    <property type="term" value="P:cell wall organization"/>
    <property type="evidence" value="ECO:0007669"/>
    <property type="project" value="TreeGrafter"/>
</dbReference>
<feature type="transmembrane region" description="Helical" evidence="8">
    <location>
        <begin position="192"/>
        <end position="210"/>
    </location>
</feature>
<protein>
    <submittedName>
        <fullName evidence="9">Glycosyl transferase family 4</fullName>
    </submittedName>
</protein>
<name>E8U783_DEIML</name>
<keyword evidence="3 9" id="KW-0808">Transferase</keyword>
<reference evidence="9 10" key="1">
    <citation type="journal article" date="2011" name="Stand. Genomic Sci.">
        <title>Complete genome sequence of Deinococcus maricopensis type strain (LB-34).</title>
        <authorList>
            <person name="Pukall R."/>
            <person name="Zeytun A."/>
            <person name="Lucas S."/>
            <person name="Lapidus A."/>
            <person name="Hammon N."/>
            <person name="Deshpande S."/>
            <person name="Nolan M."/>
            <person name="Cheng J.F."/>
            <person name="Pitluck S."/>
            <person name="Liolios K."/>
            <person name="Pagani I."/>
            <person name="Mikhailova N."/>
            <person name="Ivanova N."/>
            <person name="Mavromatis K."/>
            <person name="Pati A."/>
            <person name="Tapia R."/>
            <person name="Han C."/>
            <person name="Goodwin L."/>
            <person name="Chen A."/>
            <person name="Palaniappan K."/>
            <person name="Land M."/>
            <person name="Hauser L."/>
            <person name="Chang Y.J."/>
            <person name="Jeffries C.D."/>
            <person name="Brambilla E.M."/>
            <person name="Rohde M."/>
            <person name="Goker M."/>
            <person name="Detter J.C."/>
            <person name="Woyke T."/>
            <person name="Bristow J."/>
            <person name="Eisen J.A."/>
            <person name="Markowitz V."/>
            <person name="Hugenholtz P."/>
            <person name="Kyrpides N.C."/>
            <person name="Klenk H.P."/>
        </authorList>
    </citation>
    <scope>NUCLEOTIDE SEQUENCE [LARGE SCALE GENOMIC DNA]</scope>
    <source>
        <strain evidence="10">DSM 21211 / LMG 22137 / NRRL B-23946 / LB-34</strain>
    </source>
</reference>
<gene>
    <name evidence="9" type="ordered locus">Deima_1271</name>
</gene>
<evidence type="ECO:0000256" key="1">
    <source>
        <dbReference type="ARBA" id="ARBA00004651"/>
    </source>
</evidence>
<feature type="transmembrane region" description="Helical" evidence="8">
    <location>
        <begin position="102"/>
        <end position="120"/>
    </location>
</feature>
<reference evidence="10" key="2">
    <citation type="submission" date="2011-01" db="EMBL/GenBank/DDBJ databases">
        <title>The complete genome of Deinococcus maricopensis DSM 21211.</title>
        <authorList>
            <consortium name="US DOE Joint Genome Institute (JGI-PGF)"/>
            <person name="Lucas S."/>
            <person name="Copeland A."/>
            <person name="Lapidus A."/>
            <person name="Goodwin L."/>
            <person name="Pitluck S."/>
            <person name="Kyrpides N."/>
            <person name="Mavromatis K."/>
            <person name="Pagani I."/>
            <person name="Ivanova N."/>
            <person name="Ovchinnikova G."/>
            <person name="Zeytun A."/>
            <person name="Detter J.C."/>
            <person name="Han C."/>
            <person name="Land M."/>
            <person name="Hauser L."/>
            <person name="Markowitz V."/>
            <person name="Cheng J.-F."/>
            <person name="Hugenholtz P."/>
            <person name="Woyke T."/>
            <person name="Wu D."/>
            <person name="Pukall R."/>
            <person name="Gehrich-Schroeter G."/>
            <person name="Brambilla E."/>
            <person name="Klenk H.-P."/>
            <person name="Eisen J.A."/>
        </authorList>
    </citation>
    <scope>NUCLEOTIDE SEQUENCE [LARGE SCALE GENOMIC DNA]</scope>
    <source>
        <strain evidence="10">DSM 21211 / LMG 22137 / NRRL B-23946 / LB-34</strain>
    </source>
</reference>
<feature type="transmembrane region" description="Helical" evidence="8">
    <location>
        <begin position="326"/>
        <end position="344"/>
    </location>
</feature>
<keyword evidence="10" id="KW-1185">Reference proteome</keyword>
<dbReference type="Proteomes" id="UP000008635">
    <property type="component" value="Chromosome"/>
</dbReference>
<dbReference type="GO" id="GO:0005886">
    <property type="term" value="C:plasma membrane"/>
    <property type="evidence" value="ECO:0007669"/>
    <property type="project" value="UniProtKB-SubCell"/>
</dbReference>
<dbReference type="HOGENOM" id="CLU_023982_2_3_0"/>
<keyword evidence="5 8" id="KW-1133">Transmembrane helix</keyword>
<feature type="transmembrane region" description="Helical" evidence="8">
    <location>
        <begin position="247"/>
        <end position="267"/>
    </location>
</feature>
<evidence type="ECO:0000256" key="6">
    <source>
        <dbReference type="ARBA" id="ARBA00023136"/>
    </source>
</evidence>
<organism evidence="9 10">
    <name type="scientific">Deinococcus maricopensis (strain DSM 21211 / LMG 22137 / NRRL B-23946 / LB-34)</name>
    <dbReference type="NCBI Taxonomy" id="709986"/>
    <lineage>
        <taxon>Bacteria</taxon>
        <taxon>Thermotogati</taxon>
        <taxon>Deinococcota</taxon>
        <taxon>Deinococci</taxon>
        <taxon>Deinococcales</taxon>
        <taxon>Deinococcaceae</taxon>
        <taxon>Deinococcus</taxon>
    </lineage>
</organism>
<dbReference type="PANTHER" id="PTHR22926">
    <property type="entry name" value="PHOSPHO-N-ACETYLMURAMOYL-PENTAPEPTIDE-TRANSFERASE"/>
    <property type="match status" value="1"/>
</dbReference>
<sequence>MAKTVMETLHSFAQALGIADLWGRGFLSVVLTFLTAAVFTWRFIPRVRAFAIKVGWADQPNERRLNKEPLPNAGGLAIFAGFILSVVVAWALRPIIIESVQIQVLAILLGGAVLVLTGFIDDQFGLSPLFRLIVQALAAVLLVVNGLHLDLNAMPFLPVLPDAINAPLSVVVSVLWVVGLTNAVNLLDGVDGVVGGVGFVASVVLLVTAAQFPDRAAAVVLLAGLAGAALGYLRHNFNPSRIIMGDAGSYLIGYTLAAVSMLGTLKFSVGASVLVPLLVMALPILDTTQVVIGRLARGIRNPLGHPDKTHLHHRVLARTASARRTAIILWSVALAFGVLGMLAQRVAFPAILGMVVFVVVCLAWVAYRRVRAVERERPPGPSTAP</sequence>
<evidence type="ECO:0000256" key="8">
    <source>
        <dbReference type="SAM" id="Phobius"/>
    </source>
</evidence>
<keyword evidence="7" id="KW-0460">Magnesium</keyword>
<dbReference type="Pfam" id="PF00953">
    <property type="entry name" value="Glycos_transf_4"/>
    <property type="match status" value="1"/>
</dbReference>
<dbReference type="GO" id="GO:0044038">
    <property type="term" value="P:cell wall macromolecule biosynthetic process"/>
    <property type="evidence" value="ECO:0007669"/>
    <property type="project" value="TreeGrafter"/>
</dbReference>
<evidence type="ECO:0000313" key="10">
    <source>
        <dbReference type="Proteomes" id="UP000008635"/>
    </source>
</evidence>
<evidence type="ECO:0000256" key="2">
    <source>
        <dbReference type="ARBA" id="ARBA00022475"/>
    </source>
</evidence>
<feature type="transmembrane region" description="Helical" evidence="8">
    <location>
        <begin position="216"/>
        <end position="235"/>
    </location>
</feature>
<dbReference type="AlphaFoldDB" id="E8U783"/>
<feature type="binding site" evidence="7">
    <location>
        <position position="246"/>
    </location>
    <ligand>
        <name>Mg(2+)</name>
        <dbReference type="ChEBI" id="CHEBI:18420"/>
    </ligand>
</feature>
<accession>E8U783</accession>
<dbReference type="KEGG" id="dmr:Deima_1271"/>
<feature type="binding site" evidence="7">
    <location>
        <position position="185"/>
    </location>
    <ligand>
        <name>Mg(2+)</name>
        <dbReference type="ChEBI" id="CHEBI:18420"/>
    </ligand>
</feature>
<dbReference type="GO" id="GO:0016780">
    <property type="term" value="F:phosphotransferase activity, for other substituted phosphate groups"/>
    <property type="evidence" value="ECO:0007669"/>
    <property type="project" value="InterPro"/>
</dbReference>
<dbReference type="eggNOG" id="COG0472">
    <property type="taxonomic scope" value="Bacteria"/>
</dbReference>
<feature type="transmembrane region" description="Helical" evidence="8">
    <location>
        <begin position="73"/>
        <end position="96"/>
    </location>
</feature>
<dbReference type="STRING" id="709986.Deima_1271"/>
<dbReference type="InterPro" id="IPR000715">
    <property type="entry name" value="Glycosyl_transferase_4"/>
</dbReference>
<keyword evidence="6 8" id="KW-0472">Membrane</keyword>
<keyword evidence="2" id="KW-1003">Cell membrane</keyword>
<evidence type="ECO:0000256" key="7">
    <source>
        <dbReference type="PIRSR" id="PIRSR600715-1"/>
    </source>
</evidence>
<dbReference type="PANTHER" id="PTHR22926:SF3">
    <property type="entry name" value="UNDECAPRENYL-PHOSPHATE ALPHA-N-ACETYLGLUCOSAMINYL 1-PHOSPHATE TRANSFERASE"/>
    <property type="match status" value="1"/>
</dbReference>
<comment type="cofactor">
    <cofactor evidence="7">
        <name>Mg(2+)</name>
        <dbReference type="ChEBI" id="CHEBI:18420"/>
    </cofactor>
</comment>
<evidence type="ECO:0000256" key="3">
    <source>
        <dbReference type="ARBA" id="ARBA00022679"/>
    </source>
</evidence>
<feature type="transmembrane region" description="Helical" evidence="8">
    <location>
        <begin position="163"/>
        <end position="180"/>
    </location>
</feature>
<evidence type="ECO:0000256" key="4">
    <source>
        <dbReference type="ARBA" id="ARBA00022692"/>
    </source>
</evidence>
<proteinExistence type="predicted"/>
<feature type="transmembrane region" description="Helical" evidence="8">
    <location>
        <begin position="132"/>
        <end position="151"/>
    </location>
</feature>
<keyword evidence="4 8" id="KW-0812">Transmembrane</keyword>
<dbReference type="CDD" id="cd06853">
    <property type="entry name" value="GT_WecA_like"/>
    <property type="match status" value="1"/>
</dbReference>
<dbReference type="GO" id="GO:0046872">
    <property type="term" value="F:metal ion binding"/>
    <property type="evidence" value="ECO:0007669"/>
    <property type="project" value="UniProtKB-KW"/>
</dbReference>
<keyword evidence="7" id="KW-0479">Metal-binding</keyword>
<evidence type="ECO:0000313" key="9">
    <source>
        <dbReference type="EMBL" id="ADV66922.1"/>
    </source>
</evidence>
<dbReference type="RefSeq" id="WP_013556427.1">
    <property type="nucleotide sequence ID" value="NC_014958.1"/>
</dbReference>
<dbReference type="EMBL" id="CP002454">
    <property type="protein sequence ID" value="ADV66922.1"/>
    <property type="molecule type" value="Genomic_DNA"/>
</dbReference>
<dbReference type="GO" id="GO:0009103">
    <property type="term" value="P:lipopolysaccharide biosynthetic process"/>
    <property type="evidence" value="ECO:0007669"/>
    <property type="project" value="TreeGrafter"/>
</dbReference>
<feature type="transmembrane region" description="Helical" evidence="8">
    <location>
        <begin position="25"/>
        <end position="44"/>
    </location>
</feature>
<comment type="subcellular location">
    <subcellularLocation>
        <location evidence="1">Cell membrane</location>
        <topology evidence="1">Multi-pass membrane protein</topology>
    </subcellularLocation>
</comment>